<feature type="domain" description="B12-binding" evidence="6">
    <location>
        <begin position="124"/>
        <end position="215"/>
    </location>
</feature>
<keyword evidence="5" id="KW-0411">Iron-sulfur</keyword>
<dbReference type="InterPro" id="IPR023984">
    <property type="entry name" value="rSAM_ocin_1"/>
</dbReference>
<dbReference type="InterPro" id="IPR023404">
    <property type="entry name" value="rSAM_horseshoe"/>
</dbReference>
<dbReference type="InterPro" id="IPR051198">
    <property type="entry name" value="BchE-like"/>
</dbReference>
<comment type="caution">
    <text evidence="8">The sequence shown here is derived from an EMBL/GenBank/DDBJ whole genome shotgun (WGS) entry which is preliminary data.</text>
</comment>
<comment type="cofactor">
    <cofactor evidence="1">
        <name>[4Fe-4S] cluster</name>
        <dbReference type="ChEBI" id="CHEBI:49883"/>
    </cofactor>
</comment>
<reference evidence="8 9" key="1">
    <citation type="submission" date="2020-07" db="EMBL/GenBank/DDBJ databases">
        <title>Thermoactinomyces phylogeny.</title>
        <authorList>
            <person name="Dunlap C."/>
        </authorList>
    </citation>
    <scope>NUCLEOTIDE SEQUENCE [LARGE SCALE GENOMIC DNA]</scope>
    <source>
        <strain evidence="8 9">AMNI-1</strain>
    </source>
</reference>
<dbReference type="SFLD" id="SFLDS00029">
    <property type="entry name" value="Radical_SAM"/>
    <property type="match status" value="1"/>
</dbReference>
<keyword evidence="2" id="KW-0949">S-adenosyl-L-methionine</keyword>
<evidence type="ECO:0000313" key="8">
    <source>
        <dbReference type="EMBL" id="MBA4600861.1"/>
    </source>
</evidence>
<sequence length="632" mass="73826">MKKILLITMPWSSLDLPSIQLGILKSVVYNKFPEIECKNLYANLLWADYLYRKSDGKVTRSNDYPLIAESTFGFGVGEWIFTPALYGKEYKREEYLEYISKKSVLSKEEIKVVEWMYEQSCEFVQWLVSEFITEEYKIIGFTSSFMQNIPSLAVAKLIKEKYPNTNIVFGGANCDDKQGAALHRNFPFVDFVVRGEGEITFIELINQLFYKENPQFNHISGLCYRKDEKSIVNPMTKQSIDFELVPIPYYEDYFQLVDELDISEHIHPHLTLETSRGCWWGAKHQCRFCGLNGSFINFRSKKPDYAYNMIKTLVERYKVIDIFMVDNIMDLDYLKELLPRLKELPWDLNIFYEVKANLLEEHIRLFNEAGIKKIQPGIESLSTPVLKLMNKGIAGIQNIQLLKYCEQYSIALTWNILYGFPGELWEHYDLEKMKLLTHLQPPAAANRISLERFSPYYRKPEMGLFVKGPAKFYELVYQLPRNELLDMAYIFESNHAGLSKEEGAILSAEIVKWQKAYSHADFYYRQSPDGSLHFFDTRPIARKNEFTISDPLFVAAHQNLATAKTVESLHKILSRSIEDNRLQKGYEELEQWCKELAKTGVLYEENGRYLALALPYDSQRLRYNRYLSGVQQ</sequence>
<dbReference type="SUPFAM" id="SSF102114">
    <property type="entry name" value="Radical SAM enzymes"/>
    <property type="match status" value="1"/>
</dbReference>
<evidence type="ECO:0000259" key="6">
    <source>
        <dbReference type="PROSITE" id="PS51332"/>
    </source>
</evidence>
<organism evidence="8 9">
    <name type="scientific">Thermoactinomyces mirandus</name>
    <dbReference type="NCBI Taxonomy" id="2756294"/>
    <lineage>
        <taxon>Bacteria</taxon>
        <taxon>Bacillati</taxon>
        <taxon>Bacillota</taxon>
        <taxon>Bacilli</taxon>
        <taxon>Bacillales</taxon>
        <taxon>Thermoactinomycetaceae</taxon>
        <taxon>Thermoactinomyces</taxon>
    </lineage>
</organism>
<dbReference type="SFLD" id="SFLDF00324">
    <property type="entry name" value="bacteriocin_maturation"/>
    <property type="match status" value="1"/>
</dbReference>
<dbReference type="GO" id="GO:0003824">
    <property type="term" value="F:catalytic activity"/>
    <property type="evidence" value="ECO:0007669"/>
    <property type="project" value="InterPro"/>
</dbReference>
<dbReference type="SFLD" id="SFLDG01082">
    <property type="entry name" value="B12-binding_domain_containing"/>
    <property type="match status" value="1"/>
</dbReference>
<dbReference type="PROSITE" id="PS51918">
    <property type="entry name" value="RADICAL_SAM"/>
    <property type="match status" value="1"/>
</dbReference>
<dbReference type="Proteomes" id="UP000538292">
    <property type="component" value="Unassembled WGS sequence"/>
</dbReference>
<dbReference type="InterPro" id="IPR058240">
    <property type="entry name" value="rSAM_sf"/>
</dbReference>
<evidence type="ECO:0000256" key="5">
    <source>
        <dbReference type="ARBA" id="ARBA00023014"/>
    </source>
</evidence>
<dbReference type="EMBL" id="JACEOL010000002">
    <property type="protein sequence ID" value="MBA4600861.1"/>
    <property type="molecule type" value="Genomic_DNA"/>
</dbReference>
<dbReference type="CDD" id="cd02068">
    <property type="entry name" value="radical_SAM_B12_BD"/>
    <property type="match status" value="1"/>
</dbReference>
<dbReference type="AlphaFoldDB" id="A0A7W2AQT5"/>
<evidence type="ECO:0000256" key="1">
    <source>
        <dbReference type="ARBA" id="ARBA00001966"/>
    </source>
</evidence>
<dbReference type="InterPro" id="IPR007197">
    <property type="entry name" value="rSAM"/>
</dbReference>
<dbReference type="PANTHER" id="PTHR43409:SF7">
    <property type="entry name" value="BLL1977 PROTEIN"/>
    <property type="match status" value="1"/>
</dbReference>
<proteinExistence type="predicted"/>
<dbReference type="RefSeq" id="WP_181736765.1">
    <property type="nucleotide sequence ID" value="NZ_JACEOL010000002.1"/>
</dbReference>
<dbReference type="GO" id="GO:0005829">
    <property type="term" value="C:cytosol"/>
    <property type="evidence" value="ECO:0007669"/>
    <property type="project" value="TreeGrafter"/>
</dbReference>
<name>A0A7W2AQT5_9BACL</name>
<evidence type="ECO:0000259" key="7">
    <source>
        <dbReference type="PROSITE" id="PS51918"/>
    </source>
</evidence>
<accession>A0A7W2AQT5</accession>
<dbReference type="GO" id="GO:0031419">
    <property type="term" value="F:cobalamin binding"/>
    <property type="evidence" value="ECO:0007669"/>
    <property type="project" value="InterPro"/>
</dbReference>
<keyword evidence="3" id="KW-0479">Metal-binding</keyword>
<dbReference type="Gene3D" id="3.80.30.20">
    <property type="entry name" value="tm_1862 like domain"/>
    <property type="match status" value="1"/>
</dbReference>
<dbReference type="PROSITE" id="PS51332">
    <property type="entry name" value="B12_BINDING"/>
    <property type="match status" value="1"/>
</dbReference>
<gene>
    <name evidence="8" type="ORF">H2C83_00680</name>
</gene>
<dbReference type="PANTHER" id="PTHR43409">
    <property type="entry name" value="ANAEROBIC MAGNESIUM-PROTOPORPHYRIN IX MONOMETHYL ESTER CYCLASE-RELATED"/>
    <property type="match status" value="1"/>
</dbReference>
<dbReference type="GO" id="GO:0046872">
    <property type="term" value="F:metal ion binding"/>
    <property type="evidence" value="ECO:0007669"/>
    <property type="project" value="UniProtKB-KW"/>
</dbReference>
<dbReference type="GO" id="GO:0051536">
    <property type="term" value="F:iron-sulfur cluster binding"/>
    <property type="evidence" value="ECO:0007669"/>
    <property type="project" value="UniProtKB-KW"/>
</dbReference>
<keyword evidence="4" id="KW-0408">Iron</keyword>
<evidence type="ECO:0000313" key="9">
    <source>
        <dbReference type="Proteomes" id="UP000538292"/>
    </source>
</evidence>
<evidence type="ECO:0000256" key="2">
    <source>
        <dbReference type="ARBA" id="ARBA00022691"/>
    </source>
</evidence>
<dbReference type="Pfam" id="PF04055">
    <property type="entry name" value="Radical_SAM"/>
    <property type="match status" value="1"/>
</dbReference>
<dbReference type="InterPro" id="IPR006158">
    <property type="entry name" value="Cobalamin-bd"/>
</dbReference>
<dbReference type="Gene3D" id="3.40.50.280">
    <property type="entry name" value="Cobalamin-binding domain"/>
    <property type="match status" value="1"/>
</dbReference>
<keyword evidence="9" id="KW-1185">Reference proteome</keyword>
<dbReference type="InterPro" id="IPR006638">
    <property type="entry name" value="Elp3/MiaA/NifB-like_rSAM"/>
</dbReference>
<feature type="domain" description="Radical SAM core" evidence="7">
    <location>
        <begin position="264"/>
        <end position="501"/>
    </location>
</feature>
<protein>
    <submittedName>
        <fullName evidence="8">RiPP maturation radical SAM protein 1</fullName>
    </submittedName>
</protein>
<evidence type="ECO:0000256" key="3">
    <source>
        <dbReference type="ARBA" id="ARBA00022723"/>
    </source>
</evidence>
<dbReference type="NCBIfam" id="TIGR03975">
    <property type="entry name" value="rSAM_ocin_1"/>
    <property type="match status" value="1"/>
</dbReference>
<evidence type="ECO:0000256" key="4">
    <source>
        <dbReference type="ARBA" id="ARBA00023004"/>
    </source>
</evidence>
<dbReference type="SMART" id="SM00729">
    <property type="entry name" value="Elp3"/>
    <property type="match status" value="1"/>
</dbReference>